<name>A0A5J4FWE7_9FLAO</name>
<dbReference type="OrthoDB" id="1442387at2"/>
<gene>
    <name evidence="1" type="ORF">ULMS_18110</name>
</gene>
<reference evidence="1 2" key="1">
    <citation type="submission" date="2019-08" db="EMBL/GenBank/DDBJ databases">
        <title>Ulvibacter marinistellae sp. nov., isolated from a starfish, Patiria pectinifera.</title>
        <authorList>
            <person name="Kawano K."/>
            <person name="Ushijima N."/>
            <person name="Kihara M."/>
            <person name="Itoh H."/>
        </authorList>
    </citation>
    <scope>NUCLEOTIDE SEQUENCE [LARGE SCALE GENOMIC DNA]</scope>
    <source>
        <strain evidence="1 2">KK4</strain>
    </source>
</reference>
<comment type="caution">
    <text evidence="1">The sequence shown here is derived from an EMBL/GenBank/DDBJ whole genome shotgun (WGS) entry which is preliminary data.</text>
</comment>
<keyword evidence="2" id="KW-1185">Reference proteome</keyword>
<dbReference type="AlphaFoldDB" id="A0A5J4FWE7"/>
<dbReference type="EMBL" id="BKCF01000003">
    <property type="protein sequence ID" value="GEQ86303.1"/>
    <property type="molecule type" value="Genomic_DNA"/>
</dbReference>
<sequence length="129" mass="15497">MEIKLSDNINAHRRLCIKKDLIELSQWINTLLGINTEIDYLKKIESNLIKDNNISTEIQSLRRKNTLLVGTLCKYEKELNIEYQYGKNEYNVIRAKEHEKKRTVHSIFIIEFTQLKKRIYHKISTYELR</sequence>
<dbReference type="Proteomes" id="UP000326994">
    <property type="component" value="Unassembled WGS sequence"/>
</dbReference>
<accession>A0A5J4FWE7</accession>
<evidence type="ECO:0000313" key="1">
    <source>
        <dbReference type="EMBL" id="GEQ86303.1"/>
    </source>
</evidence>
<protein>
    <submittedName>
        <fullName evidence="1">Uncharacterized protein</fullName>
    </submittedName>
</protein>
<evidence type="ECO:0000313" key="2">
    <source>
        <dbReference type="Proteomes" id="UP000326994"/>
    </source>
</evidence>
<organism evidence="1 2">
    <name type="scientific">Patiriisocius marinistellae</name>
    <dbReference type="NCBI Taxonomy" id="2494560"/>
    <lineage>
        <taxon>Bacteria</taxon>
        <taxon>Pseudomonadati</taxon>
        <taxon>Bacteroidota</taxon>
        <taxon>Flavobacteriia</taxon>
        <taxon>Flavobacteriales</taxon>
        <taxon>Flavobacteriaceae</taxon>
        <taxon>Patiriisocius</taxon>
    </lineage>
</organism>
<proteinExistence type="predicted"/>